<evidence type="ECO:0000256" key="5">
    <source>
        <dbReference type="ARBA" id="ARBA00023163"/>
    </source>
</evidence>
<sequence length="231" mass="25167">MGTFRSNYPIIPEGNRTRSVPHFSWFHPGSYLSATTRNGFSPFQGTQNNPDGGLPAVPIRCMPINEPTNVVADAQTQITEPPSIPIKNPKRNPIDAALKEPKPKIKKGRSSKAKGGGARKNKNPNFHNNDSSTEASGIPAPICSCTGAARQCYRWGSGGWQSSCCTTNISEYPLPMSATRAGARTAGRKMSHGAYDKLLQRLSAEGYDLEFPIDLKDHWAKHGTNKFVTIK</sequence>
<dbReference type="GO" id="GO:0009723">
    <property type="term" value="P:response to ethylene"/>
    <property type="evidence" value="ECO:0000318"/>
    <property type="project" value="GO_Central"/>
</dbReference>
<protein>
    <recommendedName>
        <fullName evidence="7">GAGA-binding transcriptional activator</fullName>
    </recommendedName>
</protein>
<dbReference type="GO" id="GO:0003700">
    <property type="term" value="F:DNA-binding transcription factor activity"/>
    <property type="evidence" value="ECO:0000318"/>
    <property type="project" value="GO_Central"/>
</dbReference>
<evidence type="ECO:0000313" key="10">
    <source>
        <dbReference type="RefSeq" id="XP_021851654.1"/>
    </source>
</evidence>
<evidence type="ECO:0000256" key="3">
    <source>
        <dbReference type="ARBA" id="ARBA00023015"/>
    </source>
</evidence>
<evidence type="ECO:0000256" key="6">
    <source>
        <dbReference type="ARBA" id="ARBA00023242"/>
    </source>
</evidence>
<dbReference type="InterPro" id="IPR010409">
    <property type="entry name" value="GAGA-bd_tscrpt_act"/>
</dbReference>
<comment type="subcellular location">
    <subcellularLocation>
        <location evidence="1 7">Nucleus</location>
    </subcellularLocation>
</comment>
<dbReference type="Proteomes" id="UP000813463">
    <property type="component" value="Chromosome 6"/>
</dbReference>
<evidence type="ECO:0000256" key="7">
    <source>
        <dbReference type="RuleBase" id="RU367160"/>
    </source>
</evidence>
<dbReference type="GO" id="GO:0043565">
    <property type="term" value="F:sequence-specific DNA binding"/>
    <property type="evidence" value="ECO:0000318"/>
    <property type="project" value="GO_Central"/>
</dbReference>
<feature type="compositionally biased region" description="Basic residues" evidence="8">
    <location>
        <begin position="104"/>
        <end position="122"/>
    </location>
</feature>
<keyword evidence="3 7" id="KW-0805">Transcription regulation</keyword>
<feature type="region of interest" description="Disordered" evidence="8">
    <location>
        <begin position="79"/>
        <end position="137"/>
    </location>
</feature>
<dbReference type="RefSeq" id="XP_021851654.1">
    <property type="nucleotide sequence ID" value="XM_021995962.2"/>
</dbReference>
<keyword evidence="5 7" id="KW-0804">Transcription</keyword>
<name>A0A9R0ILN9_SPIOL</name>
<proteinExistence type="inferred from homology"/>
<dbReference type="GO" id="GO:0005634">
    <property type="term" value="C:nucleus"/>
    <property type="evidence" value="ECO:0000318"/>
    <property type="project" value="GO_Central"/>
</dbReference>
<keyword evidence="9" id="KW-1185">Reference proteome</keyword>
<dbReference type="SMART" id="SM01226">
    <property type="entry name" value="GAGA_bind"/>
    <property type="match status" value="1"/>
</dbReference>
<evidence type="ECO:0000256" key="1">
    <source>
        <dbReference type="ARBA" id="ARBA00004123"/>
    </source>
</evidence>
<feature type="compositionally biased region" description="Polar residues" evidence="8">
    <location>
        <begin position="124"/>
        <end position="135"/>
    </location>
</feature>
<reference evidence="10" key="2">
    <citation type="submission" date="2025-08" db="UniProtKB">
        <authorList>
            <consortium name="RefSeq"/>
        </authorList>
    </citation>
    <scope>IDENTIFICATION</scope>
    <source>
        <tissue evidence="10">Leaf</tissue>
    </source>
</reference>
<keyword evidence="4 7" id="KW-0238">DNA-binding</keyword>
<keyword evidence="6 7" id="KW-0539">Nucleus</keyword>
<evidence type="ECO:0000256" key="8">
    <source>
        <dbReference type="SAM" id="MobiDB-lite"/>
    </source>
</evidence>
<evidence type="ECO:0000256" key="4">
    <source>
        <dbReference type="ARBA" id="ARBA00023125"/>
    </source>
</evidence>
<reference evidence="9" key="1">
    <citation type="journal article" date="2021" name="Nat. Commun.">
        <title>Genomic analyses provide insights into spinach domestication and the genetic basis of agronomic traits.</title>
        <authorList>
            <person name="Cai X."/>
            <person name="Sun X."/>
            <person name="Xu C."/>
            <person name="Sun H."/>
            <person name="Wang X."/>
            <person name="Ge C."/>
            <person name="Zhang Z."/>
            <person name="Wang Q."/>
            <person name="Fei Z."/>
            <person name="Jiao C."/>
            <person name="Wang Q."/>
        </authorList>
    </citation>
    <scope>NUCLEOTIDE SEQUENCE [LARGE SCALE GENOMIC DNA]</scope>
    <source>
        <strain evidence="9">cv. Varoflay</strain>
    </source>
</reference>
<dbReference type="KEGG" id="soe:110791213"/>
<dbReference type="AlphaFoldDB" id="A0A9R0ILN9"/>
<dbReference type="GeneID" id="110791213"/>
<evidence type="ECO:0000313" key="9">
    <source>
        <dbReference type="Proteomes" id="UP000813463"/>
    </source>
</evidence>
<dbReference type="PANTHER" id="PTHR31421:SF6">
    <property type="entry name" value="PROTEIN BASIC PENTACYSTEINE7"/>
    <property type="match status" value="1"/>
</dbReference>
<gene>
    <name evidence="10" type="primary">LOC110791213</name>
</gene>
<comment type="function">
    <text evidence="7">Transcriptional regulator that specifically binds to GA-rich elements (GAGA-repeats) present in regulatory sequences of genes involved in developmental processes.</text>
</comment>
<organism evidence="9 10">
    <name type="scientific">Spinacia oleracea</name>
    <name type="common">Spinach</name>
    <dbReference type="NCBI Taxonomy" id="3562"/>
    <lineage>
        <taxon>Eukaryota</taxon>
        <taxon>Viridiplantae</taxon>
        <taxon>Streptophyta</taxon>
        <taxon>Embryophyta</taxon>
        <taxon>Tracheophyta</taxon>
        <taxon>Spermatophyta</taxon>
        <taxon>Magnoliopsida</taxon>
        <taxon>eudicotyledons</taxon>
        <taxon>Gunneridae</taxon>
        <taxon>Pentapetalae</taxon>
        <taxon>Caryophyllales</taxon>
        <taxon>Chenopodiaceae</taxon>
        <taxon>Chenopodioideae</taxon>
        <taxon>Anserineae</taxon>
        <taxon>Spinacia</taxon>
    </lineage>
</organism>
<dbReference type="Pfam" id="PF06217">
    <property type="entry name" value="GAGA_bind"/>
    <property type="match status" value="1"/>
</dbReference>
<dbReference type="PANTHER" id="PTHR31421">
    <property type="entry name" value="PROTEIN BASIC PENTACYSTEINE3"/>
    <property type="match status" value="1"/>
</dbReference>
<evidence type="ECO:0000256" key="2">
    <source>
        <dbReference type="ARBA" id="ARBA00007911"/>
    </source>
</evidence>
<accession>A0A9R0ILN9</accession>
<comment type="similarity">
    <text evidence="2 7">Belongs to the BBR/BPC family.</text>
</comment>
<dbReference type="OrthoDB" id="1903765at2759"/>